<comment type="caution">
    <text evidence="2">The sequence shown here is derived from an EMBL/GenBank/DDBJ whole genome shotgun (WGS) entry which is preliminary data.</text>
</comment>
<accession>A0A2W4TL31</accession>
<keyword evidence="1" id="KW-0472">Membrane</keyword>
<feature type="transmembrane region" description="Helical" evidence="1">
    <location>
        <begin position="37"/>
        <end position="54"/>
    </location>
</feature>
<reference evidence="3" key="1">
    <citation type="submission" date="2018-04" db="EMBL/GenBank/DDBJ databases">
        <authorList>
            <person name="Cornet L."/>
        </authorList>
    </citation>
    <scope>NUCLEOTIDE SEQUENCE [LARGE SCALE GENOMIC DNA]</scope>
</reference>
<keyword evidence="1" id="KW-1133">Transmembrane helix</keyword>
<proteinExistence type="predicted"/>
<reference evidence="2 3" key="2">
    <citation type="submission" date="2018-06" db="EMBL/GenBank/DDBJ databases">
        <title>Metagenomic assembly of (sub)arctic Cyanobacteria and their associated microbiome from non-axenic cultures.</title>
        <authorList>
            <person name="Baurain D."/>
        </authorList>
    </citation>
    <scope>NUCLEOTIDE SEQUENCE [LARGE SCALE GENOMIC DNA]</scope>
    <source>
        <strain evidence="2">ULC129bin1</strain>
    </source>
</reference>
<protein>
    <submittedName>
        <fullName evidence="2">Uncharacterized protein</fullName>
    </submittedName>
</protein>
<sequence length="80" mass="8916">MDSLVDGMDTQVVLLVGAIAVFFLLSRLFFRIFSGAAGTILSIVIIVLLLQYAFDISPKELWYEVSHLPQNLARFAKQLA</sequence>
<evidence type="ECO:0000313" key="2">
    <source>
        <dbReference type="EMBL" id="PZO09513.1"/>
    </source>
</evidence>
<dbReference type="EMBL" id="QBMC01000250">
    <property type="protein sequence ID" value="PZO09513.1"/>
    <property type="molecule type" value="Genomic_DNA"/>
</dbReference>
<evidence type="ECO:0000256" key="1">
    <source>
        <dbReference type="SAM" id="Phobius"/>
    </source>
</evidence>
<organism evidence="2 3">
    <name type="scientific">Leptolyngbya foveolarum</name>
    <dbReference type="NCBI Taxonomy" id="47253"/>
    <lineage>
        <taxon>Bacteria</taxon>
        <taxon>Bacillati</taxon>
        <taxon>Cyanobacteriota</taxon>
        <taxon>Cyanophyceae</taxon>
        <taxon>Leptolyngbyales</taxon>
        <taxon>Leptolyngbyaceae</taxon>
        <taxon>Leptolyngbya group</taxon>
        <taxon>Leptolyngbya</taxon>
    </lineage>
</organism>
<keyword evidence="1" id="KW-0812">Transmembrane</keyword>
<dbReference type="AlphaFoldDB" id="A0A2W4TL31"/>
<gene>
    <name evidence="2" type="ORF">DCF25_21575</name>
</gene>
<name>A0A2W4TL31_9CYAN</name>
<feature type="transmembrane region" description="Helical" evidence="1">
    <location>
        <begin position="12"/>
        <end position="30"/>
    </location>
</feature>
<dbReference type="Proteomes" id="UP000249354">
    <property type="component" value="Unassembled WGS sequence"/>
</dbReference>
<evidence type="ECO:0000313" key="3">
    <source>
        <dbReference type="Proteomes" id="UP000249354"/>
    </source>
</evidence>